<reference evidence="2 3" key="1">
    <citation type="submission" date="2018-08" db="EMBL/GenBank/DDBJ databases">
        <title>Genomic Encyclopedia of Type Strains, Phase IV (KMG-IV): sequencing the most valuable type-strain genomes for metagenomic binning, comparative biology and taxonomic classification.</title>
        <authorList>
            <person name="Goeker M."/>
        </authorList>
    </citation>
    <scope>NUCLEOTIDE SEQUENCE [LARGE SCALE GENOMIC DNA]</scope>
    <source>
        <strain evidence="2 3">DSM 17274</strain>
    </source>
</reference>
<evidence type="ECO:0000256" key="1">
    <source>
        <dbReference type="SAM" id="Coils"/>
    </source>
</evidence>
<dbReference type="EMBL" id="QUMW01000012">
    <property type="protein sequence ID" value="REG23794.1"/>
    <property type="molecule type" value="Genomic_DNA"/>
</dbReference>
<feature type="coiled-coil region" evidence="1">
    <location>
        <begin position="6"/>
        <end position="118"/>
    </location>
</feature>
<gene>
    <name evidence="2" type="ORF">DFR63_1541</name>
</gene>
<sequence length="195" mass="21442">MTVEKIENVDKRIAEKTAERKEISKQFHEIRQAIDESMQLYAVGDIDEKEMQQAKQLLNDKSAELKATDEVLDALEKVKKKIAAEMIPSVRKKRATQQQAAQKKVNAAVKEAQEARAAFLQALAKVGEERRQAGAADAEIRNLAQVAGLSETFETALNIPVTIPAGWTSESASIGVTEQTQKTAVKNGTVPTWAQ</sequence>
<proteinExistence type="predicted"/>
<name>A0A3E0AVL2_9STAP</name>
<evidence type="ECO:0000313" key="2">
    <source>
        <dbReference type="EMBL" id="REG23794.1"/>
    </source>
</evidence>
<organism evidence="2 3">
    <name type="scientific">Jeotgalicoccus halotolerans</name>
    <dbReference type="NCBI Taxonomy" id="157227"/>
    <lineage>
        <taxon>Bacteria</taxon>
        <taxon>Bacillati</taxon>
        <taxon>Bacillota</taxon>
        <taxon>Bacilli</taxon>
        <taxon>Bacillales</taxon>
        <taxon>Staphylococcaceae</taxon>
        <taxon>Jeotgalicoccus</taxon>
    </lineage>
</organism>
<dbReference type="Proteomes" id="UP000257076">
    <property type="component" value="Unassembled WGS sequence"/>
</dbReference>
<dbReference type="RefSeq" id="WP_115885341.1">
    <property type="nucleotide sequence ID" value="NZ_CBCSHX010000006.1"/>
</dbReference>
<keyword evidence="3" id="KW-1185">Reference proteome</keyword>
<comment type="caution">
    <text evidence="2">The sequence shown here is derived from an EMBL/GenBank/DDBJ whole genome shotgun (WGS) entry which is preliminary data.</text>
</comment>
<dbReference type="AlphaFoldDB" id="A0A3E0AVL2"/>
<protein>
    <submittedName>
        <fullName evidence="2">Uncharacterized protein</fullName>
    </submittedName>
</protein>
<accession>A0A3E0AVL2</accession>
<evidence type="ECO:0000313" key="3">
    <source>
        <dbReference type="Proteomes" id="UP000257076"/>
    </source>
</evidence>
<keyword evidence="1" id="KW-0175">Coiled coil</keyword>